<dbReference type="EMBL" id="JANPWB010000006">
    <property type="protein sequence ID" value="KAJ1181019.1"/>
    <property type="molecule type" value="Genomic_DNA"/>
</dbReference>
<accession>A0AAV7TXW4</accession>
<protein>
    <submittedName>
        <fullName evidence="2">Uncharacterized protein</fullName>
    </submittedName>
</protein>
<dbReference type="Proteomes" id="UP001066276">
    <property type="component" value="Chromosome 3_2"/>
</dbReference>
<gene>
    <name evidence="2" type="ORF">NDU88_006230</name>
</gene>
<sequence length="135" mass="14507">MSGNQGPLAPPDSLLLCFFGARSSGLRSTPSALLQSSERPPAPAASPAKSLRSHLFLERRRLSQRWPRAHTRVPGCTGPARQTTLKFPSLHRSLSLASFGLHGFAVSSTALPLCDCVPATFFEDVSCFAVVDSRE</sequence>
<feature type="compositionally biased region" description="Polar residues" evidence="1">
    <location>
        <begin position="26"/>
        <end position="35"/>
    </location>
</feature>
<evidence type="ECO:0000256" key="1">
    <source>
        <dbReference type="SAM" id="MobiDB-lite"/>
    </source>
</evidence>
<evidence type="ECO:0000313" key="2">
    <source>
        <dbReference type="EMBL" id="KAJ1181019.1"/>
    </source>
</evidence>
<feature type="region of interest" description="Disordered" evidence="1">
    <location>
        <begin position="26"/>
        <end position="50"/>
    </location>
</feature>
<comment type="caution">
    <text evidence="2">The sequence shown here is derived from an EMBL/GenBank/DDBJ whole genome shotgun (WGS) entry which is preliminary data.</text>
</comment>
<keyword evidence="3" id="KW-1185">Reference proteome</keyword>
<name>A0AAV7TXW4_PLEWA</name>
<evidence type="ECO:0000313" key="3">
    <source>
        <dbReference type="Proteomes" id="UP001066276"/>
    </source>
</evidence>
<organism evidence="2 3">
    <name type="scientific">Pleurodeles waltl</name>
    <name type="common">Iberian ribbed newt</name>
    <dbReference type="NCBI Taxonomy" id="8319"/>
    <lineage>
        <taxon>Eukaryota</taxon>
        <taxon>Metazoa</taxon>
        <taxon>Chordata</taxon>
        <taxon>Craniata</taxon>
        <taxon>Vertebrata</taxon>
        <taxon>Euteleostomi</taxon>
        <taxon>Amphibia</taxon>
        <taxon>Batrachia</taxon>
        <taxon>Caudata</taxon>
        <taxon>Salamandroidea</taxon>
        <taxon>Salamandridae</taxon>
        <taxon>Pleurodelinae</taxon>
        <taxon>Pleurodeles</taxon>
    </lineage>
</organism>
<dbReference type="AlphaFoldDB" id="A0AAV7TXW4"/>
<proteinExistence type="predicted"/>
<reference evidence="2" key="1">
    <citation type="journal article" date="2022" name="bioRxiv">
        <title>Sequencing and chromosome-scale assembly of the giantPleurodeles waltlgenome.</title>
        <authorList>
            <person name="Brown T."/>
            <person name="Elewa A."/>
            <person name="Iarovenko S."/>
            <person name="Subramanian E."/>
            <person name="Araus A.J."/>
            <person name="Petzold A."/>
            <person name="Susuki M."/>
            <person name="Suzuki K.-i.T."/>
            <person name="Hayashi T."/>
            <person name="Toyoda A."/>
            <person name="Oliveira C."/>
            <person name="Osipova E."/>
            <person name="Leigh N.D."/>
            <person name="Simon A."/>
            <person name="Yun M.H."/>
        </authorList>
    </citation>
    <scope>NUCLEOTIDE SEQUENCE</scope>
    <source>
        <strain evidence="2">20211129_DDA</strain>
        <tissue evidence="2">Liver</tissue>
    </source>
</reference>